<protein>
    <submittedName>
        <fullName evidence="4">EAL domain-containing protein</fullName>
    </submittedName>
</protein>
<evidence type="ECO:0000259" key="2">
    <source>
        <dbReference type="PROSITE" id="PS50883"/>
    </source>
</evidence>
<evidence type="ECO:0000259" key="3">
    <source>
        <dbReference type="PROSITE" id="PS50887"/>
    </source>
</evidence>
<feature type="transmembrane region" description="Helical" evidence="1">
    <location>
        <begin position="75"/>
        <end position="93"/>
    </location>
</feature>
<dbReference type="RefSeq" id="WP_208056475.1">
    <property type="nucleotide sequence ID" value="NZ_JAGEMK010000008.1"/>
</dbReference>
<dbReference type="InterPro" id="IPR001633">
    <property type="entry name" value="EAL_dom"/>
</dbReference>
<dbReference type="CDD" id="cd01948">
    <property type="entry name" value="EAL"/>
    <property type="match status" value="1"/>
</dbReference>
<dbReference type="InterPro" id="IPR029787">
    <property type="entry name" value="Nucleotide_cyclase"/>
</dbReference>
<keyword evidence="1" id="KW-1133">Transmembrane helix</keyword>
<reference evidence="4" key="1">
    <citation type="submission" date="2021-03" db="EMBL/GenBank/DDBJ databases">
        <title>Actinotalea soli sp. nov., isolated from soil.</title>
        <authorList>
            <person name="Ping W."/>
            <person name="Zhang J."/>
        </authorList>
    </citation>
    <scope>NUCLEOTIDE SEQUENCE</scope>
    <source>
        <strain evidence="4">BY-33</strain>
    </source>
</reference>
<feature type="domain" description="GGDEF" evidence="3">
    <location>
        <begin position="203"/>
        <end position="334"/>
    </location>
</feature>
<dbReference type="Gene3D" id="3.20.20.450">
    <property type="entry name" value="EAL domain"/>
    <property type="match status" value="1"/>
</dbReference>
<feature type="transmembrane region" description="Helical" evidence="1">
    <location>
        <begin position="12"/>
        <end position="33"/>
    </location>
</feature>
<dbReference type="SMART" id="SM00052">
    <property type="entry name" value="EAL"/>
    <property type="match status" value="1"/>
</dbReference>
<dbReference type="Pfam" id="PF00563">
    <property type="entry name" value="EAL"/>
    <property type="match status" value="1"/>
</dbReference>
<gene>
    <name evidence="4" type="ORF">J4G33_13295</name>
</gene>
<keyword evidence="1" id="KW-0472">Membrane</keyword>
<dbReference type="InterPro" id="IPR043128">
    <property type="entry name" value="Rev_trsase/Diguanyl_cyclase"/>
</dbReference>
<dbReference type="Pfam" id="PF00990">
    <property type="entry name" value="GGDEF"/>
    <property type="match status" value="1"/>
</dbReference>
<evidence type="ECO:0000313" key="4">
    <source>
        <dbReference type="EMBL" id="MBO1752782.1"/>
    </source>
</evidence>
<dbReference type="EMBL" id="JAGEMK010000008">
    <property type="protein sequence ID" value="MBO1752782.1"/>
    <property type="molecule type" value="Genomic_DNA"/>
</dbReference>
<dbReference type="CDD" id="cd01949">
    <property type="entry name" value="GGDEF"/>
    <property type="match status" value="1"/>
</dbReference>
<dbReference type="SUPFAM" id="SSF141868">
    <property type="entry name" value="EAL domain-like"/>
    <property type="match status" value="1"/>
</dbReference>
<dbReference type="PROSITE" id="PS50883">
    <property type="entry name" value="EAL"/>
    <property type="match status" value="1"/>
</dbReference>
<feature type="transmembrane region" description="Helical" evidence="1">
    <location>
        <begin position="45"/>
        <end position="63"/>
    </location>
</feature>
<dbReference type="InterPro" id="IPR052155">
    <property type="entry name" value="Biofilm_reg_signaling"/>
</dbReference>
<dbReference type="Gene3D" id="3.30.70.270">
    <property type="match status" value="1"/>
</dbReference>
<accession>A0A939RSX1</accession>
<feature type="domain" description="EAL" evidence="2">
    <location>
        <begin position="343"/>
        <end position="597"/>
    </location>
</feature>
<dbReference type="SMART" id="SM00267">
    <property type="entry name" value="GGDEF"/>
    <property type="match status" value="1"/>
</dbReference>
<name>A0A939RSX1_9CELL</name>
<dbReference type="Proteomes" id="UP000664209">
    <property type="component" value="Unassembled WGS sequence"/>
</dbReference>
<dbReference type="PANTHER" id="PTHR44757">
    <property type="entry name" value="DIGUANYLATE CYCLASE DGCP"/>
    <property type="match status" value="1"/>
</dbReference>
<dbReference type="PANTHER" id="PTHR44757:SF2">
    <property type="entry name" value="BIOFILM ARCHITECTURE MAINTENANCE PROTEIN MBAA"/>
    <property type="match status" value="1"/>
</dbReference>
<keyword evidence="1" id="KW-0812">Transmembrane</keyword>
<sequence length="615" mass="65017">MSSELVFTPEELARVIGLQCLVGGALALVWALLPWNAGTAWSPPVVVLATMACVVGLGMVVLGTVPAPARALNRAVHACILGVQVLVAVGYAVTAETGSPILLFLLWTTAYAGILSRRARWGHATSTALLISAASATHAVAVDAAEVVVFLMSTIIVVTLVVSRSAARLHEAATHDALTGLPNRRVFYRRAGALLAERRVSGGGVAVALLDLDRFKHVNDSYGHGAGDALLVELARRLGDALGPDDLVVRLGGDEFAVLHGPSGAVDVDDLWARLSSAWAEPFVLEGRRLYVDGSAGIAIATPTDTPATLLRDADTAMYEAKALGTGRRRVFDRSTSAQGHRLLQLETGLREAVARGELTLVYQPVLDLADGRATGVEGLLRWTSPEIGSVGPDEFIPVAERCGMIGQLGLWVLGRAVADLASWRREGLVDEDFSVAVNVSAHQLTPELPEQVARLLAAHGVPTRNLALEVTESAIVEGREPRAVLDTLHTMGVTLLLDDFGTGHSSLTRLRELPLDVVKIDRSFVSGVSTAPEDRALVLGVVQLAHALGMRVIAEGIEEPEQLEQLRVAGCGAGQGYLLARPVPGADLVAALERAREVCAPRPVDEYAAVHGRT</sequence>
<comment type="caution">
    <text evidence="4">The sequence shown here is derived from an EMBL/GenBank/DDBJ whole genome shotgun (WGS) entry which is preliminary data.</text>
</comment>
<dbReference type="InterPro" id="IPR000160">
    <property type="entry name" value="GGDEF_dom"/>
</dbReference>
<dbReference type="InterPro" id="IPR035919">
    <property type="entry name" value="EAL_sf"/>
</dbReference>
<proteinExistence type="predicted"/>
<organism evidence="4 5">
    <name type="scientific">Actinotalea soli</name>
    <dbReference type="NCBI Taxonomy" id="2819234"/>
    <lineage>
        <taxon>Bacteria</taxon>
        <taxon>Bacillati</taxon>
        <taxon>Actinomycetota</taxon>
        <taxon>Actinomycetes</taxon>
        <taxon>Micrococcales</taxon>
        <taxon>Cellulomonadaceae</taxon>
        <taxon>Actinotalea</taxon>
    </lineage>
</organism>
<feature type="transmembrane region" description="Helical" evidence="1">
    <location>
        <begin position="99"/>
        <end position="116"/>
    </location>
</feature>
<keyword evidence="5" id="KW-1185">Reference proteome</keyword>
<dbReference type="AlphaFoldDB" id="A0A939RSX1"/>
<dbReference type="SUPFAM" id="SSF55073">
    <property type="entry name" value="Nucleotide cyclase"/>
    <property type="match status" value="1"/>
</dbReference>
<dbReference type="NCBIfam" id="TIGR00254">
    <property type="entry name" value="GGDEF"/>
    <property type="match status" value="1"/>
</dbReference>
<evidence type="ECO:0000313" key="5">
    <source>
        <dbReference type="Proteomes" id="UP000664209"/>
    </source>
</evidence>
<dbReference type="PROSITE" id="PS50887">
    <property type="entry name" value="GGDEF"/>
    <property type="match status" value="1"/>
</dbReference>
<feature type="transmembrane region" description="Helical" evidence="1">
    <location>
        <begin position="128"/>
        <end position="161"/>
    </location>
</feature>
<evidence type="ECO:0000256" key="1">
    <source>
        <dbReference type="SAM" id="Phobius"/>
    </source>
</evidence>